<evidence type="ECO:0000313" key="3">
    <source>
        <dbReference type="Proteomes" id="UP000515156"/>
    </source>
</evidence>
<evidence type="ECO:0000313" key="4">
    <source>
        <dbReference type="RefSeq" id="XP_030077570.1"/>
    </source>
</evidence>
<protein>
    <submittedName>
        <fullName evidence="4">Uncharacterized protein LOC115482138</fullName>
    </submittedName>
</protein>
<accession>A0A6P7ZW44</accession>
<feature type="region of interest" description="Disordered" evidence="2">
    <location>
        <begin position="877"/>
        <end position="902"/>
    </location>
</feature>
<dbReference type="Proteomes" id="UP000515156">
    <property type="component" value="Chromosome 12"/>
</dbReference>
<dbReference type="PANTHER" id="PTHR47236">
    <property type="entry name" value="GENE, 32742-RELATED-RELATED"/>
    <property type="match status" value="1"/>
</dbReference>
<dbReference type="RefSeq" id="XP_030077570.1">
    <property type="nucleotide sequence ID" value="XM_030221710.1"/>
</dbReference>
<feature type="compositionally biased region" description="Basic and acidic residues" evidence="2">
    <location>
        <begin position="877"/>
        <end position="887"/>
    </location>
</feature>
<feature type="coiled-coil region" evidence="1">
    <location>
        <begin position="603"/>
        <end position="630"/>
    </location>
</feature>
<dbReference type="OrthoDB" id="439917at2759"/>
<organism evidence="3 4">
    <name type="scientific">Microcaecilia unicolor</name>
    <dbReference type="NCBI Taxonomy" id="1415580"/>
    <lineage>
        <taxon>Eukaryota</taxon>
        <taxon>Metazoa</taxon>
        <taxon>Chordata</taxon>
        <taxon>Craniata</taxon>
        <taxon>Vertebrata</taxon>
        <taxon>Euteleostomi</taxon>
        <taxon>Amphibia</taxon>
        <taxon>Gymnophiona</taxon>
        <taxon>Siphonopidae</taxon>
        <taxon>Microcaecilia</taxon>
    </lineage>
</organism>
<name>A0A6P7ZW44_9AMPH</name>
<dbReference type="PANTHER" id="PTHR47236:SF4">
    <property type="entry name" value="GENE 9195-RELATED"/>
    <property type="match status" value="1"/>
</dbReference>
<evidence type="ECO:0000256" key="1">
    <source>
        <dbReference type="SAM" id="Coils"/>
    </source>
</evidence>
<reference evidence="4" key="1">
    <citation type="submission" date="2025-08" db="UniProtKB">
        <authorList>
            <consortium name="RefSeq"/>
        </authorList>
    </citation>
    <scope>IDENTIFICATION</scope>
</reference>
<dbReference type="KEGG" id="muo:115482138"/>
<sequence>MEDADGKGLVPIMVGARTIDPVTGEPGSVIGAQMDPLTHLVTPLVQSWAVSPQIRRSSNLVDILEQELNSRQTHWHKQREVEEQLLRDLNLLILDLFDAAKEGKIQKIMYQQKLVAVEEACNFIEDSSLYEAKQRATKDLNSFCLWSSERMLLTRVRAADTDEKELQLRLVAVSRKVLEKLMQFIEKIRKEEDGLHMQLEEWKKGKNPNAAENIKQKQKEVRLQLVGEFEEHILKRQATVDIAYSKLECLRDSFEAFLSGSCHYFESYSTMISNSITESSQGTKEISRLLIPLLKRLILMLKEENPSAPKTQTLVSGYSTPSTLKKFKVQDVSFKVETNEEQAPASTLIPSVPPLTFPERRSHIQQEQLIRFFLEKHASELVHLELSLMTEELNQIWEFYELPKGMKLEGDLKTKNEWASLLKNLVEYHRDAQQALIQQHQEEVKQTGLNPDLVTPKAFVSTAEDMINDFMQLAADLKKACSHVKCDAVQEVSKKVSQKEKAGPEGSKQRDEIIKANALKLVMEEIVKQVRLFKILDMYNSQQQQNLPEDMLKILNNLPYVPSAEAAAREVANGIKEEQVRKVVAFLQTSKRETSSVELKRMQTQLKLQLQQLTEMALQLKENLIIQKAKRQGMRNQSEHMIYFILSQRYLRQTVVLLQASFKLQDMVAPLEEVIWGEDPAMNFLIYDGKMDLPQLIRSNRQNILSFMELQQAMRLLKLKETHLKDLVKELKQCTSDKGYLQQCIDEANYLADELHNFREQTLSKLKKQLELISEDSGAKENLGRNLYPIQCTNFTQEAEDGGRQEKEMETFQQRWLELQEWHQKQMSEEWQQLQDQLERGELNASVKQKVIEEYDETVVFLEKTFQRDLQKLKKKMEEKQKKEDRGKIRRHPATGSAWDRESLGDRGQRVLTLLRENTRLLKQAEQVATLRIAALNPQLHSPPVLGWDMTRMTESSRLLSLLKEIDSQLRASAIGAGVIRGNGIFREMFFMDTFDAQLTCKQNLDPVLPENLSPREFIVFQYGIYIIQYLMPHIHAPVISLNIASSLPANNYTENAFRHSFYYQASTKQLFIAREYLDSVGSFSLLLIHCIAHIAAGCIPQDSDPGFQRLFYQALKASFSDMFFSRLRLSMSLLDSKCFKAIGDCLLNGEPFSEKTQNLISELFHARVISATESSQECLMKNQDLLSKQMFEDVLKCKLAIKKREFYTPKTRNNTGRIRTGSRGSHHCALIEEMEEKLDSLNVLLVKVWKMELNASTSSDGHPTAITLQKDSLLKLIEALEEKLAKRRKS</sequence>
<dbReference type="GeneID" id="115482138"/>
<keyword evidence="3" id="KW-1185">Reference proteome</keyword>
<gene>
    <name evidence="4" type="primary">LOC115482138</name>
</gene>
<keyword evidence="1" id="KW-0175">Coiled coil</keyword>
<dbReference type="InParanoid" id="A0A6P7ZW44"/>
<evidence type="ECO:0000256" key="2">
    <source>
        <dbReference type="SAM" id="MobiDB-lite"/>
    </source>
</evidence>
<proteinExistence type="predicted"/>